<dbReference type="SMART" id="SM00360">
    <property type="entry name" value="RRM"/>
    <property type="match status" value="1"/>
</dbReference>
<dbReference type="GO" id="GO:0003723">
    <property type="term" value="F:RNA binding"/>
    <property type="evidence" value="ECO:0007669"/>
    <property type="project" value="UniProtKB-UniRule"/>
</dbReference>
<dbReference type="InterPro" id="IPR012677">
    <property type="entry name" value="Nucleotide-bd_a/b_plait_sf"/>
</dbReference>
<dbReference type="PANTHER" id="PTHR32343:SF26">
    <property type="entry name" value="RNA-BINDING (RRM_RBD_RNP MOTIFS) FAMILY PROTEIN"/>
    <property type="match status" value="1"/>
</dbReference>
<proteinExistence type="predicted"/>
<protein>
    <recommendedName>
        <fullName evidence="2">RRM domain-containing protein</fullName>
    </recommendedName>
</protein>
<evidence type="ECO:0000313" key="3">
    <source>
        <dbReference type="EMBL" id="CAA7401080.1"/>
    </source>
</evidence>
<evidence type="ECO:0000256" key="1">
    <source>
        <dbReference type="PROSITE-ProRule" id="PRU00176"/>
    </source>
</evidence>
<gene>
    <name evidence="3" type="ORF">SI8410_08011758</name>
</gene>
<evidence type="ECO:0000259" key="2">
    <source>
        <dbReference type="PROSITE" id="PS50102"/>
    </source>
</evidence>
<dbReference type="EMBL" id="LR746271">
    <property type="protein sequence ID" value="CAA7401080.1"/>
    <property type="molecule type" value="Genomic_DNA"/>
</dbReference>
<feature type="domain" description="RRM" evidence="2">
    <location>
        <begin position="5"/>
        <end position="79"/>
    </location>
</feature>
<dbReference type="PROSITE" id="PS50102">
    <property type="entry name" value="RRM"/>
    <property type="match status" value="1"/>
</dbReference>
<dbReference type="AlphaFoldDB" id="A0A7I8KTH7"/>
<dbReference type="SUPFAM" id="SSF54928">
    <property type="entry name" value="RNA-binding domain, RBD"/>
    <property type="match status" value="1"/>
</dbReference>
<keyword evidence="4" id="KW-1185">Reference proteome</keyword>
<dbReference type="OrthoDB" id="7763451at2759"/>
<dbReference type="Proteomes" id="UP000663760">
    <property type="component" value="Chromosome 8"/>
</dbReference>
<dbReference type="Pfam" id="PF00076">
    <property type="entry name" value="RRM_1"/>
    <property type="match status" value="1"/>
</dbReference>
<dbReference type="InterPro" id="IPR035979">
    <property type="entry name" value="RBD_domain_sf"/>
</dbReference>
<dbReference type="PANTHER" id="PTHR32343">
    <property type="entry name" value="SERINE/ARGININE-RICH SPLICING FACTOR"/>
    <property type="match status" value="1"/>
</dbReference>
<accession>A0A7I8KTH7</accession>
<evidence type="ECO:0000313" key="4">
    <source>
        <dbReference type="Proteomes" id="UP000663760"/>
    </source>
</evidence>
<dbReference type="InterPro" id="IPR000504">
    <property type="entry name" value="RRM_dom"/>
</dbReference>
<name>A0A7I8KTH7_SPIIN</name>
<keyword evidence="1" id="KW-0694">RNA-binding</keyword>
<reference evidence="3" key="1">
    <citation type="submission" date="2020-02" db="EMBL/GenBank/DDBJ databases">
        <authorList>
            <person name="Scholz U."/>
            <person name="Mascher M."/>
            <person name="Fiebig A."/>
        </authorList>
    </citation>
    <scope>NUCLEOTIDE SEQUENCE</scope>
</reference>
<organism evidence="3 4">
    <name type="scientific">Spirodela intermedia</name>
    <name type="common">Intermediate duckweed</name>
    <dbReference type="NCBI Taxonomy" id="51605"/>
    <lineage>
        <taxon>Eukaryota</taxon>
        <taxon>Viridiplantae</taxon>
        <taxon>Streptophyta</taxon>
        <taxon>Embryophyta</taxon>
        <taxon>Tracheophyta</taxon>
        <taxon>Spermatophyta</taxon>
        <taxon>Magnoliopsida</taxon>
        <taxon>Liliopsida</taxon>
        <taxon>Araceae</taxon>
        <taxon>Lemnoideae</taxon>
        <taxon>Spirodela</taxon>
    </lineage>
</organism>
<dbReference type="Gene3D" id="3.30.70.330">
    <property type="match status" value="1"/>
</dbReference>
<sequence>MNSGLTVEVTNLSPNATEKDVYDFFSFSGQIEHIEIMRSGDYSSTAYVTFKEAHALETACLLSGATIADQRVYISRWGNYEDQSYALWAGASWNNHDDAEHSAISPGEAVTMAQDMVKAMLSKGFVLSRDALAKARDLDESHRVSATAAAKIAELGERIGLVGKIAAGLEAVRAVDGQYHVSESTMAAVSATGRTAAAAANAIVNSSYFSAGAFLVSDALAKAANVAASFGGGGAQHGDER</sequence>